<accession>A0A8X6USN1</accession>
<dbReference type="AlphaFoldDB" id="A0A8X6USN1"/>
<evidence type="ECO:0000256" key="13">
    <source>
        <dbReference type="ARBA" id="ARBA00023329"/>
    </source>
</evidence>
<dbReference type="Proteomes" id="UP000887013">
    <property type="component" value="Unassembled WGS sequence"/>
</dbReference>
<evidence type="ECO:0000256" key="7">
    <source>
        <dbReference type="ARBA" id="ARBA00022737"/>
    </source>
</evidence>
<dbReference type="GO" id="GO:0003779">
    <property type="term" value="F:actin binding"/>
    <property type="evidence" value="ECO:0007669"/>
    <property type="project" value="UniProtKB-KW"/>
</dbReference>
<evidence type="ECO:0000256" key="16">
    <source>
        <dbReference type="ARBA" id="ARBA00046960"/>
    </source>
</evidence>
<protein>
    <recommendedName>
        <fullName evidence="4">Synapsin-1</fullName>
    </recommendedName>
    <alternativeName>
        <fullName evidence="14">Synapsin I</fullName>
    </alternativeName>
</protein>
<evidence type="ECO:0000256" key="18">
    <source>
        <dbReference type="SAM" id="MobiDB-lite"/>
    </source>
</evidence>
<evidence type="ECO:0000256" key="8">
    <source>
        <dbReference type="ARBA" id="ARBA00023018"/>
    </source>
</evidence>
<comment type="caution">
    <text evidence="20">The sequence shown here is derived from an EMBL/GenBank/DDBJ whole genome shotgun (WGS) entry which is preliminary data.</text>
</comment>
<evidence type="ECO:0000256" key="14">
    <source>
        <dbReference type="ARBA" id="ARBA00029646"/>
    </source>
</evidence>
<keyword evidence="5" id="KW-0488">Methylation</keyword>
<evidence type="ECO:0000256" key="5">
    <source>
        <dbReference type="ARBA" id="ARBA00022481"/>
    </source>
</evidence>
<evidence type="ECO:0000256" key="1">
    <source>
        <dbReference type="ARBA" id="ARBA00004398"/>
    </source>
</evidence>
<dbReference type="SUPFAM" id="SSF56059">
    <property type="entry name" value="Glutathione synthetase ATP-binding domain-like"/>
    <property type="match status" value="1"/>
</dbReference>
<feature type="compositionally biased region" description="Pro residues" evidence="18">
    <location>
        <begin position="321"/>
        <end position="342"/>
    </location>
</feature>
<evidence type="ECO:0000256" key="11">
    <source>
        <dbReference type="ARBA" id="ARBA00023203"/>
    </source>
</evidence>
<comment type="subunit">
    <text evidence="16">Homodimer. Can form oligomers with SYN2. Interacts with CAPON. Forms a ternary complex with NOS1. Isoform Ib interacts with PRNP.</text>
</comment>
<keyword evidence="7" id="KW-0677">Repeat</keyword>
<dbReference type="Gene3D" id="3.30.470.20">
    <property type="entry name" value="ATP-grasp fold, B domain"/>
    <property type="match status" value="1"/>
</dbReference>
<keyword evidence="6" id="KW-0597">Phosphoprotein</keyword>
<feature type="domain" description="Synapsin ATP-binding" evidence="19">
    <location>
        <begin position="45"/>
        <end position="181"/>
    </location>
</feature>
<keyword evidence="21" id="KW-1185">Reference proteome</keyword>
<keyword evidence="10" id="KW-0325">Glycoprotein</keyword>
<dbReference type="EMBL" id="BMAW01132871">
    <property type="protein sequence ID" value="GFU45854.1"/>
    <property type="molecule type" value="Genomic_DNA"/>
</dbReference>
<dbReference type="GO" id="GO:0005794">
    <property type="term" value="C:Golgi apparatus"/>
    <property type="evidence" value="ECO:0007669"/>
    <property type="project" value="UniProtKB-SubCell"/>
</dbReference>
<dbReference type="FunFam" id="3.30.470.20:FF:000011">
    <property type="entry name" value="Synapsin I"/>
    <property type="match status" value="1"/>
</dbReference>
<dbReference type="PANTHER" id="PTHR10841">
    <property type="entry name" value="SYNAPSIN"/>
    <property type="match status" value="1"/>
</dbReference>
<keyword evidence="9" id="KW-0333">Golgi apparatus</keyword>
<name>A0A8X6USN1_NEPPI</name>
<keyword evidence="12" id="KW-0966">Cell projection</keyword>
<organism evidence="20 21">
    <name type="scientific">Nephila pilipes</name>
    <name type="common">Giant wood spider</name>
    <name type="synonym">Nephila maculata</name>
    <dbReference type="NCBI Taxonomy" id="299642"/>
    <lineage>
        <taxon>Eukaryota</taxon>
        <taxon>Metazoa</taxon>
        <taxon>Ecdysozoa</taxon>
        <taxon>Arthropoda</taxon>
        <taxon>Chelicerata</taxon>
        <taxon>Arachnida</taxon>
        <taxon>Araneae</taxon>
        <taxon>Araneomorphae</taxon>
        <taxon>Entelegynae</taxon>
        <taxon>Araneoidea</taxon>
        <taxon>Nephilidae</taxon>
        <taxon>Nephila</taxon>
    </lineage>
</organism>
<reference evidence="20" key="1">
    <citation type="submission" date="2020-08" db="EMBL/GenBank/DDBJ databases">
        <title>Multicomponent nature underlies the extraordinary mechanical properties of spider dragline silk.</title>
        <authorList>
            <person name="Kono N."/>
            <person name="Nakamura H."/>
            <person name="Mori M."/>
            <person name="Yoshida Y."/>
            <person name="Ohtoshi R."/>
            <person name="Malay A.D."/>
            <person name="Moran D.A.P."/>
            <person name="Tomita M."/>
            <person name="Numata K."/>
            <person name="Arakawa K."/>
        </authorList>
    </citation>
    <scope>NUCLEOTIDE SEQUENCE</scope>
</reference>
<dbReference type="PRINTS" id="PR01368">
    <property type="entry name" value="SYNAPSIN"/>
</dbReference>
<sequence length="404" mass="44995">MYGRGKALLFLRAAEKKWWRCSSFQVQYAMVCQLTLSSLVCSTPPRVSQHLTAVKYPSVVKIGHAHGGLGKLKVENHFDFQDVASIVAVSKMYCIVEPFIDAKYDIHVQKIGNNYKAFMRKSISGNWKANMGSAMLEQIPMTERYKKWVDEVSELFGGLDICAVEAIQGKDGREHIIEFMPYLLQCSESPPFIFLIKFYYSFYFFKTEYFFFISSGLLMNTKSFCDWNLVLVNTSAMTLLGETQEEDRRLIADLVVQRMQTYCKPVLAKQTSRTSVTNFGAEEQTNVDHVPSSQQRIPHQQNPPGAPPPVPQRQEAARGPPSGPPPGPPPPGPAPGLPPPPRRASQTSASDVAAAASRPTGPGPSLFRRDSQQADGEKSEKGPEDSEDTMRNLRKTFAGIFGDM</sequence>
<dbReference type="Pfam" id="PF02750">
    <property type="entry name" value="Synapsin_C"/>
    <property type="match status" value="1"/>
</dbReference>
<evidence type="ECO:0000256" key="2">
    <source>
        <dbReference type="ARBA" id="ARBA00004555"/>
    </source>
</evidence>
<evidence type="ECO:0000256" key="4">
    <source>
        <dbReference type="ARBA" id="ARBA00017852"/>
    </source>
</evidence>
<feature type="compositionally biased region" description="Basic and acidic residues" evidence="18">
    <location>
        <begin position="367"/>
        <end position="391"/>
    </location>
</feature>
<comment type="function">
    <text evidence="17">Neuronal phosphoprotein that coats synaptic vesicles, and binds to the cytoskeleton. Acts as a regulator of synaptic vesicles trafficking, involved in the control of neurotransmitter release at the pre-synaptic terminal. Also involved in the regulation of axon outgrowth and synaptogenesis. The complex formed with NOS1 and CAPON proteins is necessary for specific nitric-oxid functions at a presynaptic level.</text>
</comment>
<dbReference type="GO" id="GO:0030672">
    <property type="term" value="C:synaptic vesicle membrane"/>
    <property type="evidence" value="ECO:0007669"/>
    <property type="project" value="TreeGrafter"/>
</dbReference>
<evidence type="ECO:0000256" key="15">
    <source>
        <dbReference type="ARBA" id="ARBA00034106"/>
    </source>
</evidence>
<comment type="similarity">
    <text evidence="3">Belongs to the synapsin family.</text>
</comment>
<evidence type="ECO:0000256" key="9">
    <source>
        <dbReference type="ARBA" id="ARBA00023034"/>
    </source>
</evidence>
<evidence type="ECO:0000313" key="20">
    <source>
        <dbReference type="EMBL" id="GFU45854.1"/>
    </source>
</evidence>
<evidence type="ECO:0000256" key="3">
    <source>
        <dbReference type="ARBA" id="ARBA00008243"/>
    </source>
</evidence>
<dbReference type="InterPro" id="IPR020898">
    <property type="entry name" value="Synapsin_ATP-bd_dom"/>
</dbReference>
<keyword evidence="11" id="KW-0009">Actin-binding</keyword>
<dbReference type="InterPro" id="IPR001359">
    <property type="entry name" value="Synapsin"/>
</dbReference>
<evidence type="ECO:0000256" key="12">
    <source>
        <dbReference type="ARBA" id="ARBA00023273"/>
    </source>
</evidence>
<comment type="subcellular location">
    <subcellularLocation>
        <location evidence="1">Cytoplasmic vesicle</location>
        <location evidence="1">Secretory vesicle</location>
    </subcellularLocation>
    <subcellularLocation>
        <location evidence="2">Golgi apparatus</location>
    </subcellularLocation>
    <subcellularLocation>
        <location evidence="15">Presynapse</location>
    </subcellularLocation>
</comment>
<dbReference type="GO" id="GO:0007269">
    <property type="term" value="P:neurotransmitter secretion"/>
    <property type="evidence" value="ECO:0007669"/>
    <property type="project" value="InterPro"/>
</dbReference>
<feature type="region of interest" description="Disordered" evidence="18">
    <location>
        <begin position="273"/>
        <end position="391"/>
    </location>
</feature>
<keyword evidence="8" id="KW-0770">Synapse</keyword>
<evidence type="ECO:0000256" key="10">
    <source>
        <dbReference type="ARBA" id="ARBA00023180"/>
    </source>
</evidence>
<dbReference type="PANTHER" id="PTHR10841:SF17">
    <property type="entry name" value="SYNAPSIN"/>
    <property type="match status" value="1"/>
</dbReference>
<dbReference type="OrthoDB" id="10249572at2759"/>
<proteinExistence type="inferred from homology"/>
<evidence type="ECO:0000256" key="6">
    <source>
        <dbReference type="ARBA" id="ARBA00022553"/>
    </source>
</evidence>
<evidence type="ECO:0000259" key="19">
    <source>
        <dbReference type="Pfam" id="PF02750"/>
    </source>
</evidence>
<gene>
    <name evidence="20" type="primary">SYN</name>
    <name evidence="20" type="ORF">NPIL_291782</name>
</gene>
<keyword evidence="13" id="KW-0968">Cytoplasmic vesicle</keyword>
<evidence type="ECO:0000256" key="17">
    <source>
        <dbReference type="ARBA" id="ARBA00060129"/>
    </source>
</evidence>
<evidence type="ECO:0000313" key="21">
    <source>
        <dbReference type="Proteomes" id="UP000887013"/>
    </source>
</evidence>